<reference evidence="2 3" key="1">
    <citation type="submission" date="2018-10" db="EMBL/GenBank/DDBJ databases">
        <title>GWAS and RNA-Seq identify cryptic mechanisms of antimicrobial resistance in Acinetobacter baumannii.</title>
        <authorList>
            <person name="Sahl J.W."/>
        </authorList>
    </citation>
    <scope>NUCLEOTIDE SEQUENCE [LARGE SCALE GENOMIC DNA]</scope>
    <source>
        <strain evidence="2 3">TG28175</strain>
    </source>
</reference>
<reference evidence="1 4" key="2">
    <citation type="submission" date="2019-10" db="EMBL/GenBank/DDBJ databases">
        <title>Genetic environment of the oxa23 gene and comparative analysis of carbapenem resistant Acinetobacter baumannii isolates belonging to global clone 1, lineage 2 recovered in a burns hospital outbreak in 2012-2013.</title>
        <authorList>
            <person name="Douraghi M."/>
            <person name="Aris P."/>
            <person name="Kenyon J."/>
            <person name="Hamidian M."/>
        </authorList>
    </citation>
    <scope>NUCLEOTIDE SEQUENCE [LARGE SCALE GENOMIC DNA]</scope>
    <source>
        <strain evidence="1 4">ABS103</strain>
    </source>
</reference>
<gene>
    <name evidence="2" type="ORF">EA686_09535</name>
    <name evidence="1" type="ORF">F2P40_12480</name>
</gene>
<evidence type="ECO:0000313" key="3">
    <source>
        <dbReference type="Proteomes" id="UP000280073"/>
    </source>
</evidence>
<dbReference type="EMBL" id="WIOC01000014">
    <property type="protein sequence ID" value="MQR50122.1"/>
    <property type="molecule type" value="Genomic_DNA"/>
</dbReference>
<accession>A0A429MRC3</accession>
<protein>
    <submittedName>
        <fullName evidence="2">Uncharacterized protein</fullName>
    </submittedName>
</protein>
<evidence type="ECO:0000313" key="4">
    <source>
        <dbReference type="Proteomes" id="UP000461234"/>
    </source>
</evidence>
<dbReference type="Proteomes" id="UP000280073">
    <property type="component" value="Unassembled WGS sequence"/>
</dbReference>
<comment type="caution">
    <text evidence="2">The sequence shown here is derived from an EMBL/GenBank/DDBJ whole genome shotgun (WGS) entry which is preliminary data.</text>
</comment>
<evidence type="ECO:0000313" key="2">
    <source>
        <dbReference type="EMBL" id="RSR58259.1"/>
    </source>
</evidence>
<sequence>MLLNRKHSLVSCFDLELLETHPVKIKSSKVKQKNFITDSLEFSLKKSRQFFNERDFKKIA</sequence>
<dbReference type="AlphaFoldDB" id="A0A429MRC3"/>
<dbReference type="EMBL" id="RFDI01000426">
    <property type="protein sequence ID" value="RSR58259.1"/>
    <property type="molecule type" value="Genomic_DNA"/>
</dbReference>
<dbReference type="Proteomes" id="UP000461234">
    <property type="component" value="Unassembled WGS sequence"/>
</dbReference>
<proteinExistence type="predicted"/>
<evidence type="ECO:0000313" key="1">
    <source>
        <dbReference type="EMBL" id="MQR50122.1"/>
    </source>
</evidence>
<organism evidence="2 3">
    <name type="scientific">Acinetobacter baumannii</name>
    <dbReference type="NCBI Taxonomy" id="470"/>
    <lineage>
        <taxon>Bacteria</taxon>
        <taxon>Pseudomonadati</taxon>
        <taxon>Pseudomonadota</taxon>
        <taxon>Gammaproteobacteria</taxon>
        <taxon>Moraxellales</taxon>
        <taxon>Moraxellaceae</taxon>
        <taxon>Acinetobacter</taxon>
        <taxon>Acinetobacter calcoaceticus/baumannii complex</taxon>
    </lineage>
</organism>
<name>A0A429MRC3_ACIBA</name>